<feature type="domain" description="Superoxide dismutase copper/zinc binding" evidence="3">
    <location>
        <begin position="48"/>
        <end position="170"/>
    </location>
</feature>
<organism evidence="4 5">
    <name type="scientific">Paractinoplanes toevensis</name>
    <dbReference type="NCBI Taxonomy" id="571911"/>
    <lineage>
        <taxon>Bacteria</taxon>
        <taxon>Bacillati</taxon>
        <taxon>Actinomycetota</taxon>
        <taxon>Actinomycetes</taxon>
        <taxon>Micromonosporales</taxon>
        <taxon>Micromonosporaceae</taxon>
        <taxon>Paractinoplanes</taxon>
    </lineage>
</organism>
<dbReference type="SUPFAM" id="SSF49329">
    <property type="entry name" value="Cu,Zn superoxide dismutase-like"/>
    <property type="match status" value="1"/>
</dbReference>
<sequence>MLTHALALILPVTIMSPVPPSAGTFQPFRPGATAITYDTAVVPAGATAKVTITETGYGTEVRLAVTGLLAGHPYGAHLHTNPCTAVPEEAGPHYQNHPDPVTPSTNPVYANPRNEIWLDFTADATGTATSAATHGWNFRPAAPPRSLVLHAEHTHTAPGEAGKAGARLACLTL</sequence>
<evidence type="ECO:0000313" key="5">
    <source>
        <dbReference type="Proteomes" id="UP000677082"/>
    </source>
</evidence>
<feature type="signal peptide" evidence="2">
    <location>
        <begin position="1"/>
        <end position="22"/>
    </location>
</feature>
<keyword evidence="5" id="KW-1185">Reference proteome</keyword>
<dbReference type="GO" id="GO:0006801">
    <property type="term" value="P:superoxide metabolic process"/>
    <property type="evidence" value="ECO:0007669"/>
    <property type="project" value="InterPro"/>
</dbReference>
<dbReference type="Gene3D" id="2.60.40.200">
    <property type="entry name" value="Superoxide dismutase, copper/zinc binding domain"/>
    <property type="match status" value="1"/>
</dbReference>
<name>A0A920BQB6_9ACTN</name>
<accession>A0A920BQB6</accession>
<dbReference type="GO" id="GO:0046872">
    <property type="term" value="F:metal ion binding"/>
    <property type="evidence" value="ECO:0007669"/>
    <property type="project" value="InterPro"/>
</dbReference>
<evidence type="ECO:0000256" key="2">
    <source>
        <dbReference type="SAM" id="SignalP"/>
    </source>
</evidence>
<gene>
    <name evidence="4" type="ORF">Ato02nite_087080</name>
</gene>
<protein>
    <recommendedName>
        <fullName evidence="3">Superoxide dismutase copper/zinc binding domain-containing protein</fullName>
    </recommendedName>
</protein>
<dbReference type="RefSeq" id="WP_213012573.1">
    <property type="nucleotide sequence ID" value="NZ_BOQN01000131.1"/>
</dbReference>
<evidence type="ECO:0000313" key="4">
    <source>
        <dbReference type="EMBL" id="GIM96915.1"/>
    </source>
</evidence>
<comment type="caution">
    <text evidence="4">The sequence shown here is derived from an EMBL/GenBank/DDBJ whole genome shotgun (WGS) entry which is preliminary data.</text>
</comment>
<dbReference type="EMBL" id="BOQN01000131">
    <property type="protein sequence ID" value="GIM96915.1"/>
    <property type="molecule type" value="Genomic_DNA"/>
</dbReference>
<dbReference type="Pfam" id="PF00080">
    <property type="entry name" value="Sod_Cu"/>
    <property type="match status" value="1"/>
</dbReference>
<evidence type="ECO:0000256" key="1">
    <source>
        <dbReference type="ARBA" id="ARBA00010457"/>
    </source>
</evidence>
<comment type="similarity">
    <text evidence="1">Belongs to the Cu-Zn superoxide dismutase family.</text>
</comment>
<feature type="chain" id="PRO_5037896723" description="Superoxide dismutase copper/zinc binding domain-containing protein" evidence="2">
    <location>
        <begin position="23"/>
        <end position="173"/>
    </location>
</feature>
<evidence type="ECO:0000259" key="3">
    <source>
        <dbReference type="Pfam" id="PF00080"/>
    </source>
</evidence>
<dbReference type="Proteomes" id="UP000677082">
    <property type="component" value="Unassembled WGS sequence"/>
</dbReference>
<dbReference type="InterPro" id="IPR001424">
    <property type="entry name" value="SOD_Cu_Zn_dom"/>
</dbReference>
<keyword evidence="2" id="KW-0732">Signal</keyword>
<reference evidence="4 5" key="1">
    <citation type="submission" date="2021-03" db="EMBL/GenBank/DDBJ databases">
        <title>Whole genome shotgun sequence of Actinoplanes toevensis NBRC 105298.</title>
        <authorList>
            <person name="Komaki H."/>
            <person name="Tamura T."/>
        </authorList>
    </citation>
    <scope>NUCLEOTIDE SEQUENCE [LARGE SCALE GENOMIC DNA]</scope>
    <source>
        <strain evidence="4 5">NBRC 105298</strain>
    </source>
</reference>
<dbReference type="InterPro" id="IPR036423">
    <property type="entry name" value="SOD-like_Cu/Zn_dom_sf"/>
</dbReference>
<dbReference type="AlphaFoldDB" id="A0A920BQB6"/>
<proteinExistence type="inferred from homology"/>